<evidence type="ECO:0000256" key="1">
    <source>
        <dbReference type="ARBA" id="ARBA00023002"/>
    </source>
</evidence>
<dbReference type="SUPFAM" id="SSF55347">
    <property type="entry name" value="Glyceraldehyde-3-phosphate dehydrogenase-like, C-terminal domain"/>
    <property type="match status" value="1"/>
</dbReference>
<feature type="domain" description="GFO/IDH/MocA-like oxidoreductase" evidence="3">
    <location>
        <begin position="133"/>
        <end position="256"/>
    </location>
</feature>
<name>A0A087LZ24_9HYPH</name>
<organism evidence="4 5">
    <name type="scientific">Devosia riboflavina</name>
    <dbReference type="NCBI Taxonomy" id="46914"/>
    <lineage>
        <taxon>Bacteria</taxon>
        <taxon>Pseudomonadati</taxon>
        <taxon>Pseudomonadota</taxon>
        <taxon>Alphaproteobacteria</taxon>
        <taxon>Hyphomicrobiales</taxon>
        <taxon>Devosiaceae</taxon>
        <taxon>Devosia</taxon>
    </lineage>
</organism>
<comment type="caution">
    <text evidence="4">The sequence shown here is derived from an EMBL/GenBank/DDBJ whole genome shotgun (WGS) entry which is preliminary data.</text>
</comment>
<dbReference type="InterPro" id="IPR036291">
    <property type="entry name" value="NAD(P)-bd_dom_sf"/>
</dbReference>
<dbReference type="PANTHER" id="PTHR43818:SF11">
    <property type="entry name" value="BCDNA.GH03377"/>
    <property type="match status" value="1"/>
</dbReference>
<dbReference type="STRING" id="46914.JP75_18440"/>
<evidence type="ECO:0000313" key="5">
    <source>
        <dbReference type="Proteomes" id="UP000028981"/>
    </source>
</evidence>
<dbReference type="SUPFAM" id="SSF51735">
    <property type="entry name" value="NAD(P)-binding Rossmann-fold domains"/>
    <property type="match status" value="1"/>
</dbReference>
<dbReference type="Gene3D" id="3.40.50.720">
    <property type="entry name" value="NAD(P)-binding Rossmann-like Domain"/>
    <property type="match status" value="1"/>
</dbReference>
<dbReference type="Gene3D" id="3.30.360.10">
    <property type="entry name" value="Dihydrodipicolinate Reductase, domain 2"/>
    <property type="match status" value="1"/>
</dbReference>
<keyword evidence="5" id="KW-1185">Reference proteome</keyword>
<gene>
    <name evidence="4" type="ORF">JP75_18440</name>
</gene>
<dbReference type="GO" id="GO:0000166">
    <property type="term" value="F:nucleotide binding"/>
    <property type="evidence" value="ECO:0007669"/>
    <property type="project" value="InterPro"/>
</dbReference>
<dbReference type="EMBL" id="JQGC01000018">
    <property type="protein sequence ID" value="KFL29877.1"/>
    <property type="molecule type" value="Genomic_DNA"/>
</dbReference>
<evidence type="ECO:0000313" key="4">
    <source>
        <dbReference type="EMBL" id="KFL29877.1"/>
    </source>
</evidence>
<reference evidence="4 5" key="1">
    <citation type="submission" date="2014-08" db="EMBL/GenBank/DDBJ databases">
        <authorList>
            <person name="Hassan Y.I."/>
            <person name="Lepp D."/>
            <person name="Zhou T."/>
        </authorList>
    </citation>
    <scope>NUCLEOTIDE SEQUENCE [LARGE SCALE GENOMIC DNA]</scope>
    <source>
        <strain evidence="4 5">IFO13584</strain>
    </source>
</reference>
<feature type="domain" description="Gfo/Idh/MocA-like oxidoreductase N-terminal" evidence="2">
    <location>
        <begin position="11"/>
        <end position="125"/>
    </location>
</feature>
<evidence type="ECO:0000259" key="2">
    <source>
        <dbReference type="Pfam" id="PF01408"/>
    </source>
</evidence>
<dbReference type="Proteomes" id="UP000028981">
    <property type="component" value="Unassembled WGS sequence"/>
</dbReference>
<dbReference type="InterPro" id="IPR055170">
    <property type="entry name" value="GFO_IDH_MocA-like_dom"/>
</dbReference>
<accession>A0A087LZ24</accession>
<sequence>MYRAGAIGHTGRGDYGHEMHLAYQHLPMTEMIAIADPDEAGRNKAVVDSGAQRGYSDYREMLAVEKLDIVSVSPREAAQHAEMCIAAAQAGSNIYCDKPLATDLEEADAIIEACDNAGVKIAVAHQSRYIEPFLTAKRMLDNGDIGTLLSMHARGKEDHRGGGEDAVVLGVHMTDLMRWFAGEPQWVVGRVTQDGREITKADAWQPKELNGLVAGDSVLGLYGFDNGVVGHFVSVRNQHVRGDRWGFVLVGTKGTIAMRFFMDFESASRISVTYSNVVPEEGGEWKLLDVPPEPIVPGSPALPTGHPPTRGNRLAIADLVKSIEENREPLCNGRDARKALEMILAIYTSQFSGQRVGFPLTDRRHPLKA</sequence>
<dbReference type="InterPro" id="IPR000683">
    <property type="entry name" value="Gfo/Idh/MocA-like_OxRdtase_N"/>
</dbReference>
<evidence type="ECO:0000259" key="3">
    <source>
        <dbReference type="Pfam" id="PF22725"/>
    </source>
</evidence>
<protein>
    <recommendedName>
        <fullName evidence="6">3-chlorobenzoate-3,4-dioxygenase</fullName>
    </recommendedName>
</protein>
<dbReference type="InterPro" id="IPR050463">
    <property type="entry name" value="Gfo/Idh/MocA_oxidrdct_glycsds"/>
</dbReference>
<dbReference type="Pfam" id="PF22725">
    <property type="entry name" value="GFO_IDH_MocA_C3"/>
    <property type="match status" value="1"/>
</dbReference>
<dbReference type="GO" id="GO:0016491">
    <property type="term" value="F:oxidoreductase activity"/>
    <property type="evidence" value="ECO:0007669"/>
    <property type="project" value="UniProtKB-KW"/>
</dbReference>
<dbReference type="PANTHER" id="PTHR43818">
    <property type="entry name" value="BCDNA.GH03377"/>
    <property type="match status" value="1"/>
</dbReference>
<dbReference type="AlphaFoldDB" id="A0A087LZ24"/>
<dbReference type="Pfam" id="PF01408">
    <property type="entry name" value="GFO_IDH_MocA"/>
    <property type="match status" value="1"/>
</dbReference>
<keyword evidence="1" id="KW-0560">Oxidoreductase</keyword>
<evidence type="ECO:0008006" key="6">
    <source>
        <dbReference type="Google" id="ProtNLM"/>
    </source>
</evidence>
<proteinExistence type="predicted"/>